<name>A0A316H6J2_9SPHI</name>
<dbReference type="AlphaFoldDB" id="A0A316H6J2"/>
<dbReference type="Pfam" id="PF16344">
    <property type="entry name" value="FecR_C"/>
    <property type="match status" value="1"/>
</dbReference>
<feature type="domain" description="Protein FecR C-terminal" evidence="3">
    <location>
        <begin position="253"/>
        <end position="319"/>
    </location>
</feature>
<keyword evidence="5" id="KW-1185">Reference proteome</keyword>
<sequence>MDPQELKNLIDRYLKNNVTEQERKLVDEWYQSYNETDEQVSAEKEQHIKSGIYGYVKSHVTTPTAKIRRLNIFSYAAAAAIILLVGAGLLVRRAVITRQQQQQQAPVFATYKTKTGQVKKLELPDGSTVWLNALSSIRIGTSFNNTATRKVYLDEGEAFFEVKHDAAHPFLVVTNSVTTKVLGTSFNVKAYSQLNYVAVTLRTGHVEVSDKHGKMAVLMPNQRATYTIGQQAFVLSKYNGEKSRGWIEGRTALSNASFRELAMTVNNIYGVKVTSANNQTDTYKYNIIITSQHTVDETMRLICSIHKNSSRRRNNEVTVY</sequence>
<dbReference type="PIRSF" id="PIRSF018266">
    <property type="entry name" value="FecR"/>
    <property type="match status" value="1"/>
</dbReference>
<dbReference type="EMBL" id="QGHA01000007">
    <property type="protein sequence ID" value="PWK75993.1"/>
    <property type="molecule type" value="Genomic_DNA"/>
</dbReference>
<dbReference type="RefSeq" id="WP_109609195.1">
    <property type="nucleotide sequence ID" value="NZ_QGHA01000007.1"/>
</dbReference>
<dbReference type="Gene3D" id="3.55.50.30">
    <property type="match status" value="1"/>
</dbReference>
<keyword evidence="1" id="KW-1133">Transmembrane helix</keyword>
<keyword evidence="1" id="KW-0472">Membrane</keyword>
<dbReference type="PANTHER" id="PTHR30273">
    <property type="entry name" value="PERIPLASMIC SIGNAL SENSOR AND SIGMA FACTOR ACTIVATOR FECR-RELATED"/>
    <property type="match status" value="1"/>
</dbReference>
<dbReference type="InterPro" id="IPR012373">
    <property type="entry name" value="Ferrdict_sens_TM"/>
</dbReference>
<evidence type="ECO:0000259" key="2">
    <source>
        <dbReference type="Pfam" id="PF04773"/>
    </source>
</evidence>
<dbReference type="GO" id="GO:0016989">
    <property type="term" value="F:sigma factor antagonist activity"/>
    <property type="evidence" value="ECO:0007669"/>
    <property type="project" value="TreeGrafter"/>
</dbReference>
<proteinExistence type="predicted"/>
<dbReference type="InterPro" id="IPR006860">
    <property type="entry name" value="FecR"/>
</dbReference>
<protein>
    <submittedName>
        <fullName evidence="4">FecR family protein</fullName>
    </submittedName>
</protein>
<evidence type="ECO:0000256" key="1">
    <source>
        <dbReference type="SAM" id="Phobius"/>
    </source>
</evidence>
<comment type="caution">
    <text evidence="4">The sequence shown here is derived from an EMBL/GenBank/DDBJ whole genome shotgun (WGS) entry which is preliminary data.</text>
</comment>
<reference evidence="4 5" key="1">
    <citation type="submission" date="2018-05" db="EMBL/GenBank/DDBJ databases">
        <title>Genomic Encyclopedia of Archaeal and Bacterial Type Strains, Phase II (KMG-II): from individual species to whole genera.</title>
        <authorList>
            <person name="Goeker M."/>
        </authorList>
    </citation>
    <scope>NUCLEOTIDE SEQUENCE [LARGE SCALE GENOMIC DNA]</scope>
    <source>
        <strain evidence="4 5">DSM 19975</strain>
    </source>
</reference>
<dbReference type="InterPro" id="IPR032508">
    <property type="entry name" value="FecR_C"/>
</dbReference>
<evidence type="ECO:0000313" key="5">
    <source>
        <dbReference type="Proteomes" id="UP000245678"/>
    </source>
</evidence>
<gene>
    <name evidence="4" type="ORF">LX99_03727</name>
</gene>
<keyword evidence="1" id="KW-0812">Transmembrane</keyword>
<evidence type="ECO:0000259" key="3">
    <source>
        <dbReference type="Pfam" id="PF16344"/>
    </source>
</evidence>
<dbReference type="Gene3D" id="2.60.120.1440">
    <property type="match status" value="1"/>
</dbReference>
<dbReference type="Proteomes" id="UP000245678">
    <property type="component" value="Unassembled WGS sequence"/>
</dbReference>
<dbReference type="Pfam" id="PF04773">
    <property type="entry name" value="FecR"/>
    <property type="match status" value="1"/>
</dbReference>
<evidence type="ECO:0000313" key="4">
    <source>
        <dbReference type="EMBL" id="PWK75993.1"/>
    </source>
</evidence>
<accession>A0A316H6J2</accession>
<feature type="transmembrane region" description="Helical" evidence="1">
    <location>
        <begin position="72"/>
        <end position="91"/>
    </location>
</feature>
<feature type="domain" description="FecR protein" evidence="2">
    <location>
        <begin position="110"/>
        <end position="206"/>
    </location>
</feature>
<dbReference type="PANTHER" id="PTHR30273:SF2">
    <property type="entry name" value="PROTEIN FECR"/>
    <property type="match status" value="1"/>
</dbReference>
<organism evidence="4 5">
    <name type="scientific">Mucilaginibacter oryzae</name>
    <dbReference type="NCBI Taxonomy" id="468058"/>
    <lineage>
        <taxon>Bacteria</taxon>
        <taxon>Pseudomonadati</taxon>
        <taxon>Bacteroidota</taxon>
        <taxon>Sphingobacteriia</taxon>
        <taxon>Sphingobacteriales</taxon>
        <taxon>Sphingobacteriaceae</taxon>
        <taxon>Mucilaginibacter</taxon>
    </lineage>
</organism>